<gene>
    <name evidence="7" type="ORF">HF521_014260</name>
</gene>
<evidence type="ECO:0000256" key="1">
    <source>
        <dbReference type="ARBA" id="ARBA00004173"/>
    </source>
</evidence>
<dbReference type="InterPro" id="IPR031568">
    <property type="entry name" value="Pet117"/>
</dbReference>
<keyword evidence="5" id="KW-0175">Coiled coil</keyword>
<dbReference type="GO" id="GO:0005739">
    <property type="term" value="C:mitochondrion"/>
    <property type="evidence" value="ECO:0007669"/>
    <property type="project" value="UniProtKB-SubCell"/>
</dbReference>
<organism evidence="7 8">
    <name type="scientific">Silurus meridionalis</name>
    <name type="common">Southern catfish</name>
    <name type="synonym">Silurus soldatovi meridionalis</name>
    <dbReference type="NCBI Taxonomy" id="175797"/>
    <lineage>
        <taxon>Eukaryota</taxon>
        <taxon>Metazoa</taxon>
        <taxon>Chordata</taxon>
        <taxon>Craniata</taxon>
        <taxon>Vertebrata</taxon>
        <taxon>Euteleostomi</taxon>
        <taxon>Actinopterygii</taxon>
        <taxon>Neopterygii</taxon>
        <taxon>Teleostei</taxon>
        <taxon>Ostariophysi</taxon>
        <taxon>Siluriformes</taxon>
        <taxon>Siluridae</taxon>
        <taxon>Silurus</taxon>
    </lineage>
</organism>
<name>A0A8T0AB32_SILME</name>
<dbReference type="OrthoDB" id="76305at2759"/>
<keyword evidence="6" id="KW-0732">Signal</keyword>
<sequence>MSTASKVVLGLSVVLTVGTVAGVHFKQNWERQRLREGVLRDLERVERKRENQRALEEQIRLTKDFVARREQQDAAETPSGAQGS</sequence>
<evidence type="ECO:0000256" key="5">
    <source>
        <dbReference type="SAM" id="Coils"/>
    </source>
</evidence>
<reference evidence="7" key="1">
    <citation type="submission" date="2020-08" db="EMBL/GenBank/DDBJ databases">
        <title>Chromosome-level assembly of Southern catfish (Silurus meridionalis) provides insights into visual adaptation to the nocturnal and benthic lifestyles.</title>
        <authorList>
            <person name="Zhang Y."/>
            <person name="Wang D."/>
            <person name="Peng Z."/>
        </authorList>
    </citation>
    <scope>NUCLEOTIDE SEQUENCE</scope>
    <source>
        <strain evidence="7">SWU-2019-XX</strain>
        <tissue evidence="7">Muscle</tissue>
    </source>
</reference>
<keyword evidence="4" id="KW-0496">Mitochondrion</keyword>
<accession>A0A8T0AB32</accession>
<protein>
    <recommendedName>
        <fullName evidence="9">PET117 cytochrome c oxidase chaperone</fullName>
    </recommendedName>
</protein>
<comment type="caution">
    <text evidence="7">The sequence shown here is derived from an EMBL/GenBank/DDBJ whole genome shotgun (WGS) entry which is preliminary data.</text>
</comment>
<dbReference type="AlphaFoldDB" id="A0A8T0AB32"/>
<evidence type="ECO:0000256" key="3">
    <source>
        <dbReference type="ARBA" id="ARBA00022946"/>
    </source>
</evidence>
<comment type="similarity">
    <text evidence="2">Belongs to the PET117 family.</text>
</comment>
<dbReference type="EMBL" id="JABFDY010000026">
    <property type="protein sequence ID" value="KAF7688254.1"/>
    <property type="molecule type" value="Genomic_DNA"/>
</dbReference>
<dbReference type="GO" id="GO:0033617">
    <property type="term" value="P:mitochondrial respiratory chain complex IV assembly"/>
    <property type="evidence" value="ECO:0007669"/>
    <property type="project" value="TreeGrafter"/>
</dbReference>
<dbReference type="PANTHER" id="PTHR28163:SF1">
    <property type="entry name" value="PROTEIN PET117 HOMOLOG, MITOCHONDRIAL"/>
    <property type="match status" value="1"/>
</dbReference>
<evidence type="ECO:0000313" key="8">
    <source>
        <dbReference type="Proteomes" id="UP000606274"/>
    </source>
</evidence>
<feature type="coiled-coil region" evidence="5">
    <location>
        <begin position="35"/>
        <end position="62"/>
    </location>
</feature>
<dbReference type="Proteomes" id="UP000606274">
    <property type="component" value="Unassembled WGS sequence"/>
</dbReference>
<evidence type="ECO:0000256" key="2">
    <source>
        <dbReference type="ARBA" id="ARBA00008197"/>
    </source>
</evidence>
<keyword evidence="8" id="KW-1185">Reference proteome</keyword>
<feature type="chain" id="PRO_5035858356" description="PET117 cytochrome c oxidase chaperone" evidence="6">
    <location>
        <begin position="23"/>
        <end position="84"/>
    </location>
</feature>
<keyword evidence="3" id="KW-0809">Transit peptide</keyword>
<comment type="subcellular location">
    <subcellularLocation>
        <location evidence="1">Mitochondrion</location>
    </subcellularLocation>
</comment>
<evidence type="ECO:0000256" key="6">
    <source>
        <dbReference type="SAM" id="SignalP"/>
    </source>
</evidence>
<evidence type="ECO:0000256" key="4">
    <source>
        <dbReference type="ARBA" id="ARBA00023128"/>
    </source>
</evidence>
<dbReference type="PANTHER" id="PTHR28163">
    <property type="entry name" value="PROTEIN PET117 HOMOLOG, MITOCHONDRIAL"/>
    <property type="match status" value="1"/>
</dbReference>
<evidence type="ECO:0000313" key="7">
    <source>
        <dbReference type="EMBL" id="KAF7688254.1"/>
    </source>
</evidence>
<evidence type="ECO:0008006" key="9">
    <source>
        <dbReference type="Google" id="ProtNLM"/>
    </source>
</evidence>
<proteinExistence type="inferred from homology"/>
<feature type="signal peptide" evidence="6">
    <location>
        <begin position="1"/>
        <end position="22"/>
    </location>
</feature>
<dbReference type="Pfam" id="PF15786">
    <property type="entry name" value="PET117"/>
    <property type="match status" value="1"/>
</dbReference>